<dbReference type="HOGENOM" id="CLU_1439369_0_0_0"/>
<accession>Q1IU12</accession>
<organism evidence="4 5">
    <name type="scientific">Koribacter versatilis (strain Ellin345)</name>
    <dbReference type="NCBI Taxonomy" id="204669"/>
    <lineage>
        <taxon>Bacteria</taxon>
        <taxon>Pseudomonadati</taxon>
        <taxon>Acidobacteriota</taxon>
        <taxon>Terriglobia</taxon>
        <taxon>Terriglobales</taxon>
        <taxon>Candidatus Korobacteraceae</taxon>
        <taxon>Candidatus Korobacter</taxon>
    </lineage>
</organism>
<dbReference type="InterPro" id="IPR027385">
    <property type="entry name" value="Beta-barrel_OMP"/>
</dbReference>
<evidence type="ECO:0000313" key="4">
    <source>
        <dbReference type="EMBL" id="ABF39638.1"/>
    </source>
</evidence>
<evidence type="ECO:0000259" key="3">
    <source>
        <dbReference type="Pfam" id="PF13505"/>
    </source>
</evidence>
<evidence type="ECO:0000313" key="5">
    <source>
        <dbReference type="Proteomes" id="UP000002432"/>
    </source>
</evidence>
<dbReference type="SUPFAM" id="SSF56925">
    <property type="entry name" value="OMPA-like"/>
    <property type="match status" value="1"/>
</dbReference>
<dbReference type="Pfam" id="PF13505">
    <property type="entry name" value="OMP_b-brl"/>
    <property type="match status" value="1"/>
</dbReference>
<sequence>MRKISLFVALAALLMLAPALYAQDHVEVGVFADWTRLSTGNIDKNYVGVGGRVGFNVNRHATIEAEGTWDPNRAITFVSNTGGVLNTYSTDLHLVNFMAGPKFQTSGPVRIFATVKGGLLNFNYGNNSFTSQVNGVPDGGTHGVLYPGGGLEAYLGPIGLRVDVGDEIYFSNGAHNNLKVSAGPTFRF</sequence>
<keyword evidence="1 2" id="KW-0732">Signal</keyword>
<dbReference type="STRING" id="204669.Acid345_0633"/>
<dbReference type="InterPro" id="IPR011250">
    <property type="entry name" value="OMP/PagP_B-barrel"/>
</dbReference>
<evidence type="ECO:0000256" key="2">
    <source>
        <dbReference type="SAM" id="SignalP"/>
    </source>
</evidence>
<gene>
    <name evidence="4" type="ordered locus">Acid345_0633</name>
</gene>
<reference evidence="4 5" key="1">
    <citation type="journal article" date="2009" name="Appl. Environ. Microbiol.">
        <title>Three genomes from the phylum Acidobacteria provide insight into the lifestyles of these microorganisms in soils.</title>
        <authorList>
            <person name="Ward N.L."/>
            <person name="Challacombe J.F."/>
            <person name="Janssen P.H."/>
            <person name="Henrissat B."/>
            <person name="Coutinho P.M."/>
            <person name="Wu M."/>
            <person name="Xie G."/>
            <person name="Haft D.H."/>
            <person name="Sait M."/>
            <person name="Badger J."/>
            <person name="Barabote R.D."/>
            <person name="Bradley B."/>
            <person name="Brettin T.S."/>
            <person name="Brinkac L.M."/>
            <person name="Bruce D."/>
            <person name="Creasy T."/>
            <person name="Daugherty S.C."/>
            <person name="Davidsen T.M."/>
            <person name="DeBoy R.T."/>
            <person name="Detter J.C."/>
            <person name="Dodson R.J."/>
            <person name="Durkin A.S."/>
            <person name="Ganapathy A."/>
            <person name="Gwinn-Giglio M."/>
            <person name="Han C.S."/>
            <person name="Khouri H."/>
            <person name="Kiss H."/>
            <person name="Kothari S.P."/>
            <person name="Madupu R."/>
            <person name="Nelson K.E."/>
            <person name="Nelson W.C."/>
            <person name="Paulsen I."/>
            <person name="Penn K."/>
            <person name="Ren Q."/>
            <person name="Rosovitz M.J."/>
            <person name="Selengut J.D."/>
            <person name="Shrivastava S."/>
            <person name="Sullivan S.A."/>
            <person name="Tapia R."/>
            <person name="Thompson L.S."/>
            <person name="Watkins K.L."/>
            <person name="Yang Q."/>
            <person name="Yu C."/>
            <person name="Zafar N."/>
            <person name="Zhou L."/>
            <person name="Kuske C.R."/>
        </authorList>
    </citation>
    <scope>NUCLEOTIDE SEQUENCE [LARGE SCALE GENOMIC DNA]</scope>
    <source>
        <strain evidence="4 5">Ellin345</strain>
    </source>
</reference>
<feature type="chain" id="PRO_5004191657" description="Outer membrane protein beta-barrel domain-containing protein" evidence="2">
    <location>
        <begin position="23"/>
        <end position="188"/>
    </location>
</feature>
<dbReference type="Proteomes" id="UP000002432">
    <property type="component" value="Chromosome"/>
</dbReference>
<dbReference type="eggNOG" id="ENOG50345BB">
    <property type="taxonomic scope" value="Bacteria"/>
</dbReference>
<proteinExistence type="predicted"/>
<keyword evidence="5" id="KW-1185">Reference proteome</keyword>
<evidence type="ECO:0000256" key="1">
    <source>
        <dbReference type="ARBA" id="ARBA00022729"/>
    </source>
</evidence>
<protein>
    <recommendedName>
        <fullName evidence="3">Outer membrane protein beta-barrel domain-containing protein</fullName>
    </recommendedName>
</protein>
<dbReference type="EMBL" id="CP000360">
    <property type="protein sequence ID" value="ABF39638.1"/>
    <property type="molecule type" value="Genomic_DNA"/>
</dbReference>
<dbReference type="KEGG" id="aba:Acid345_0633"/>
<feature type="domain" description="Outer membrane protein beta-barrel" evidence="3">
    <location>
        <begin position="8"/>
        <end position="166"/>
    </location>
</feature>
<dbReference type="EnsemblBacteria" id="ABF39638">
    <property type="protein sequence ID" value="ABF39638"/>
    <property type="gene ID" value="Acid345_0633"/>
</dbReference>
<dbReference type="RefSeq" id="WP_011521440.1">
    <property type="nucleotide sequence ID" value="NC_008009.1"/>
</dbReference>
<name>Q1IU12_KORVE</name>
<dbReference type="AlphaFoldDB" id="Q1IU12"/>
<feature type="signal peptide" evidence="2">
    <location>
        <begin position="1"/>
        <end position="22"/>
    </location>
</feature>